<evidence type="ECO:0000256" key="1">
    <source>
        <dbReference type="SAM" id="MobiDB-lite"/>
    </source>
</evidence>
<dbReference type="EMBL" id="KE344310">
    <property type="protein sequence ID" value="EXB56753.1"/>
    <property type="molecule type" value="Genomic_DNA"/>
</dbReference>
<name>W9RJI3_9ROSA</name>
<keyword evidence="3" id="KW-1185">Reference proteome</keyword>
<protein>
    <submittedName>
        <fullName evidence="2">Uncharacterized protein</fullName>
    </submittedName>
</protein>
<proteinExistence type="predicted"/>
<feature type="compositionally biased region" description="Basic and acidic residues" evidence="1">
    <location>
        <begin position="164"/>
        <end position="178"/>
    </location>
</feature>
<evidence type="ECO:0000313" key="2">
    <source>
        <dbReference type="EMBL" id="EXB56753.1"/>
    </source>
</evidence>
<gene>
    <name evidence="2" type="ORF">L484_003015</name>
</gene>
<feature type="region of interest" description="Disordered" evidence="1">
    <location>
        <begin position="94"/>
        <end position="178"/>
    </location>
</feature>
<dbReference type="Proteomes" id="UP000030645">
    <property type="component" value="Unassembled WGS sequence"/>
</dbReference>
<sequence>MLEWFFLVRFVDCLDGVAKGFDIGFLAFGSEVSSLCFTFASCSSSLELEASSDEASSLLEEETAGGSFTWRAHFNAINKDEARPVDVLPAVSSFNKEEVSSEEASSSEDDEHEASVKRKEETSLPKAKKPISKPSVTPLRQSTKRTKKNHSNVDNGVSEEDEEEPKKTGGDDLKKLLF</sequence>
<feature type="compositionally biased region" description="Basic and acidic residues" evidence="1">
    <location>
        <begin position="113"/>
        <end position="123"/>
    </location>
</feature>
<evidence type="ECO:0000313" key="3">
    <source>
        <dbReference type="Proteomes" id="UP000030645"/>
    </source>
</evidence>
<accession>W9RJI3</accession>
<dbReference type="AlphaFoldDB" id="W9RJI3"/>
<organism evidence="2 3">
    <name type="scientific">Morus notabilis</name>
    <dbReference type="NCBI Taxonomy" id="981085"/>
    <lineage>
        <taxon>Eukaryota</taxon>
        <taxon>Viridiplantae</taxon>
        <taxon>Streptophyta</taxon>
        <taxon>Embryophyta</taxon>
        <taxon>Tracheophyta</taxon>
        <taxon>Spermatophyta</taxon>
        <taxon>Magnoliopsida</taxon>
        <taxon>eudicotyledons</taxon>
        <taxon>Gunneridae</taxon>
        <taxon>Pentapetalae</taxon>
        <taxon>rosids</taxon>
        <taxon>fabids</taxon>
        <taxon>Rosales</taxon>
        <taxon>Moraceae</taxon>
        <taxon>Moreae</taxon>
        <taxon>Morus</taxon>
    </lineage>
</organism>
<reference evidence="3" key="1">
    <citation type="submission" date="2013-01" db="EMBL/GenBank/DDBJ databases">
        <title>Draft Genome Sequence of a Mulberry Tree, Morus notabilis C.K. Schneid.</title>
        <authorList>
            <person name="He N."/>
            <person name="Zhao S."/>
        </authorList>
    </citation>
    <scope>NUCLEOTIDE SEQUENCE</scope>
</reference>